<dbReference type="SMART" id="SM00862">
    <property type="entry name" value="Trans_reg_C"/>
    <property type="match status" value="1"/>
</dbReference>
<dbReference type="SUPFAM" id="SSF52172">
    <property type="entry name" value="CheY-like"/>
    <property type="match status" value="1"/>
</dbReference>
<dbReference type="InterPro" id="IPR001867">
    <property type="entry name" value="OmpR/PhoB-type_DNA-bd"/>
</dbReference>
<feature type="modified residue" description="4-aspartylphosphate" evidence="2">
    <location>
        <position position="53"/>
    </location>
</feature>
<feature type="domain" description="OmpR/PhoB-type" evidence="5">
    <location>
        <begin position="128"/>
        <end position="227"/>
    </location>
</feature>
<dbReference type="GO" id="GO:0005829">
    <property type="term" value="C:cytosol"/>
    <property type="evidence" value="ECO:0007669"/>
    <property type="project" value="TreeGrafter"/>
</dbReference>
<protein>
    <submittedName>
        <fullName evidence="6">Two-component system, OmpR family, response regulator RstA</fullName>
    </submittedName>
</protein>
<dbReference type="GO" id="GO:0006355">
    <property type="term" value="P:regulation of DNA-templated transcription"/>
    <property type="evidence" value="ECO:0007669"/>
    <property type="project" value="InterPro"/>
</dbReference>
<dbReference type="Proteomes" id="UP000198862">
    <property type="component" value="Unassembled WGS sequence"/>
</dbReference>
<dbReference type="Pfam" id="PF00072">
    <property type="entry name" value="Response_reg"/>
    <property type="match status" value="1"/>
</dbReference>
<evidence type="ECO:0000256" key="1">
    <source>
        <dbReference type="ARBA" id="ARBA00023125"/>
    </source>
</evidence>
<dbReference type="InterPro" id="IPR039420">
    <property type="entry name" value="WalR-like"/>
</dbReference>
<dbReference type="Pfam" id="PF00486">
    <property type="entry name" value="Trans_reg_C"/>
    <property type="match status" value="1"/>
</dbReference>
<gene>
    <name evidence="6" type="ORF">SAMN02745724_05211</name>
</gene>
<dbReference type="CDD" id="cd00383">
    <property type="entry name" value="trans_reg_C"/>
    <property type="match status" value="1"/>
</dbReference>
<dbReference type="PANTHER" id="PTHR48111">
    <property type="entry name" value="REGULATOR OF RPOS"/>
    <property type="match status" value="1"/>
</dbReference>
<organism evidence="6 7">
    <name type="scientific">Pseudoalteromonas denitrificans DSM 6059</name>
    <dbReference type="NCBI Taxonomy" id="1123010"/>
    <lineage>
        <taxon>Bacteria</taxon>
        <taxon>Pseudomonadati</taxon>
        <taxon>Pseudomonadota</taxon>
        <taxon>Gammaproteobacteria</taxon>
        <taxon>Alteromonadales</taxon>
        <taxon>Pseudoalteromonadaceae</taxon>
        <taxon>Pseudoalteromonas</taxon>
    </lineage>
</organism>
<dbReference type="Gene3D" id="6.10.250.690">
    <property type="match status" value="1"/>
</dbReference>
<dbReference type="PANTHER" id="PTHR48111:SF47">
    <property type="entry name" value="TRANSCRIPTIONAL REGULATORY PROTEIN RSTA"/>
    <property type="match status" value="1"/>
</dbReference>
<evidence type="ECO:0000313" key="6">
    <source>
        <dbReference type="EMBL" id="SFD69208.1"/>
    </source>
</evidence>
<keyword evidence="2" id="KW-0597">Phosphoprotein</keyword>
<feature type="DNA-binding region" description="OmpR/PhoB-type" evidence="3">
    <location>
        <begin position="128"/>
        <end position="227"/>
    </location>
</feature>
<proteinExistence type="predicted"/>
<dbReference type="STRING" id="1123010.SAMN02745724_05211"/>
<dbReference type="Gene3D" id="1.10.10.10">
    <property type="entry name" value="Winged helix-like DNA-binding domain superfamily/Winged helix DNA-binding domain"/>
    <property type="match status" value="1"/>
</dbReference>
<accession>A0A1I1UHY3</accession>
<keyword evidence="1 3" id="KW-0238">DNA-binding</keyword>
<dbReference type="Gene3D" id="3.40.50.2300">
    <property type="match status" value="1"/>
</dbReference>
<dbReference type="InterPro" id="IPR001789">
    <property type="entry name" value="Sig_transdc_resp-reg_receiver"/>
</dbReference>
<sequence>MTQSILIVEDDLKLASLLNDYFSDFGFETKVITSGEDAAISITLSTPDLVILDLRLPKVDGLTICRQIRDKYQGIILMLSASGDDIDQVAALELGVDDFVQKPIQPRVLLARVRMLLRRNSASIKQNHKEITFGQLTINNSLRRCTLNELIVPLTPSEFTLLWLLASQPDVALSREQLQKSLSGLDYDGLNRLIDNKIAQIRKKLSDDALRPRGIITVRNKGYMFVPDYWFN</sequence>
<dbReference type="RefSeq" id="WP_218156561.1">
    <property type="nucleotide sequence ID" value="NZ_FOLO01000087.1"/>
</dbReference>
<dbReference type="EMBL" id="FOLO01000087">
    <property type="protein sequence ID" value="SFD69208.1"/>
    <property type="molecule type" value="Genomic_DNA"/>
</dbReference>
<dbReference type="SMART" id="SM00448">
    <property type="entry name" value="REC"/>
    <property type="match status" value="1"/>
</dbReference>
<dbReference type="PROSITE" id="PS51755">
    <property type="entry name" value="OMPR_PHOB"/>
    <property type="match status" value="1"/>
</dbReference>
<dbReference type="InterPro" id="IPR011006">
    <property type="entry name" value="CheY-like_superfamily"/>
</dbReference>
<evidence type="ECO:0000313" key="7">
    <source>
        <dbReference type="Proteomes" id="UP000198862"/>
    </source>
</evidence>
<dbReference type="InterPro" id="IPR036388">
    <property type="entry name" value="WH-like_DNA-bd_sf"/>
</dbReference>
<name>A0A1I1UHY3_9GAMM</name>
<feature type="domain" description="Response regulatory" evidence="4">
    <location>
        <begin position="4"/>
        <end position="117"/>
    </location>
</feature>
<evidence type="ECO:0000259" key="5">
    <source>
        <dbReference type="PROSITE" id="PS51755"/>
    </source>
</evidence>
<evidence type="ECO:0000256" key="3">
    <source>
        <dbReference type="PROSITE-ProRule" id="PRU01091"/>
    </source>
</evidence>
<dbReference type="GO" id="GO:0000976">
    <property type="term" value="F:transcription cis-regulatory region binding"/>
    <property type="evidence" value="ECO:0007669"/>
    <property type="project" value="TreeGrafter"/>
</dbReference>
<dbReference type="PROSITE" id="PS50110">
    <property type="entry name" value="RESPONSE_REGULATORY"/>
    <property type="match status" value="1"/>
</dbReference>
<evidence type="ECO:0000259" key="4">
    <source>
        <dbReference type="PROSITE" id="PS50110"/>
    </source>
</evidence>
<reference evidence="6 7" key="1">
    <citation type="submission" date="2016-10" db="EMBL/GenBank/DDBJ databases">
        <authorList>
            <person name="de Groot N.N."/>
        </authorList>
    </citation>
    <scope>NUCLEOTIDE SEQUENCE [LARGE SCALE GENOMIC DNA]</scope>
    <source>
        <strain evidence="6 7">DSM 6059</strain>
    </source>
</reference>
<evidence type="ECO:0000256" key="2">
    <source>
        <dbReference type="PROSITE-ProRule" id="PRU00169"/>
    </source>
</evidence>
<keyword evidence="7" id="KW-1185">Reference proteome</keyword>
<dbReference type="AlphaFoldDB" id="A0A1I1UHY3"/>
<dbReference type="GO" id="GO:0000156">
    <property type="term" value="F:phosphorelay response regulator activity"/>
    <property type="evidence" value="ECO:0007669"/>
    <property type="project" value="TreeGrafter"/>
</dbReference>
<dbReference type="GO" id="GO:0032993">
    <property type="term" value="C:protein-DNA complex"/>
    <property type="evidence" value="ECO:0007669"/>
    <property type="project" value="TreeGrafter"/>
</dbReference>